<dbReference type="AlphaFoldDB" id="A0A5C6Z090"/>
<comment type="caution">
    <text evidence="2">The sequence shown here is derived from an EMBL/GenBank/DDBJ whole genome shotgun (WGS) entry which is preliminary data.</text>
</comment>
<feature type="signal peptide" evidence="1">
    <location>
        <begin position="1"/>
        <end position="19"/>
    </location>
</feature>
<gene>
    <name evidence="2" type="ORF">ESU54_11280</name>
</gene>
<dbReference type="RefSeq" id="WP_146848123.1">
    <property type="nucleotide sequence ID" value="NZ_VORT01000007.1"/>
</dbReference>
<evidence type="ECO:0000256" key="1">
    <source>
        <dbReference type="SAM" id="SignalP"/>
    </source>
</evidence>
<sequence length="194" mass="23279">MIRLIFLWTLLLVFNFSHSQNNVYEGYLICKDKYGEPDRTANNSYYYLPLNYRNLNNDTIHKSTIEDPEDGLELNIRKKKGYKFFQDLYRPVLCDTIEKIPSDTFVENYMNFIYFHYDPDLNRPTDKYFIKKINKYKFYVAKIRFEGCIINDPNYISADIPKLFIQKIIYIEKIDCKESKDISKFINESLEGVD</sequence>
<organism evidence="2 3">
    <name type="scientific">Aequorivita antarctica</name>
    <dbReference type="NCBI Taxonomy" id="153266"/>
    <lineage>
        <taxon>Bacteria</taxon>
        <taxon>Pseudomonadati</taxon>
        <taxon>Bacteroidota</taxon>
        <taxon>Flavobacteriia</taxon>
        <taxon>Flavobacteriales</taxon>
        <taxon>Flavobacteriaceae</taxon>
        <taxon>Aequorivita</taxon>
    </lineage>
</organism>
<evidence type="ECO:0000313" key="2">
    <source>
        <dbReference type="EMBL" id="TXD72791.1"/>
    </source>
</evidence>
<keyword evidence="1" id="KW-0732">Signal</keyword>
<evidence type="ECO:0000313" key="3">
    <source>
        <dbReference type="Proteomes" id="UP000321497"/>
    </source>
</evidence>
<dbReference type="EMBL" id="VORT01000007">
    <property type="protein sequence ID" value="TXD72791.1"/>
    <property type="molecule type" value="Genomic_DNA"/>
</dbReference>
<feature type="chain" id="PRO_5022963056" evidence="1">
    <location>
        <begin position="20"/>
        <end position="194"/>
    </location>
</feature>
<reference evidence="2 3" key="1">
    <citation type="submission" date="2019-08" db="EMBL/GenBank/DDBJ databases">
        <title>Genome of Aequorivita antarctica SW49 (type strain).</title>
        <authorList>
            <person name="Bowman J.P."/>
        </authorList>
    </citation>
    <scope>NUCLEOTIDE SEQUENCE [LARGE SCALE GENOMIC DNA]</scope>
    <source>
        <strain evidence="2 3">SW49</strain>
    </source>
</reference>
<name>A0A5C6Z090_9FLAO</name>
<dbReference type="Proteomes" id="UP000321497">
    <property type="component" value="Unassembled WGS sequence"/>
</dbReference>
<protein>
    <submittedName>
        <fullName evidence="2">Uncharacterized protein</fullName>
    </submittedName>
</protein>
<accession>A0A5C6Z090</accession>
<proteinExistence type="predicted"/>
<keyword evidence="3" id="KW-1185">Reference proteome</keyword>